<dbReference type="AlphaFoldDB" id="A0A6D2J1M5"/>
<gene>
    <name evidence="3" type="ORF">MERR_LOCUS22594</name>
</gene>
<feature type="compositionally biased region" description="Basic and acidic residues" evidence="1">
    <location>
        <begin position="711"/>
        <end position="721"/>
    </location>
</feature>
<feature type="domain" description="Retrotransposon gag" evidence="2">
    <location>
        <begin position="256"/>
        <end position="315"/>
    </location>
</feature>
<name>A0A6D2J1M5_9BRAS</name>
<feature type="region of interest" description="Disordered" evidence="1">
    <location>
        <begin position="458"/>
        <end position="479"/>
    </location>
</feature>
<evidence type="ECO:0000259" key="2">
    <source>
        <dbReference type="Pfam" id="PF03732"/>
    </source>
</evidence>
<keyword evidence="4" id="KW-1185">Reference proteome</keyword>
<feature type="region of interest" description="Disordered" evidence="1">
    <location>
        <begin position="509"/>
        <end position="577"/>
    </location>
</feature>
<organism evidence="3 4">
    <name type="scientific">Microthlaspi erraticum</name>
    <dbReference type="NCBI Taxonomy" id="1685480"/>
    <lineage>
        <taxon>Eukaryota</taxon>
        <taxon>Viridiplantae</taxon>
        <taxon>Streptophyta</taxon>
        <taxon>Embryophyta</taxon>
        <taxon>Tracheophyta</taxon>
        <taxon>Spermatophyta</taxon>
        <taxon>Magnoliopsida</taxon>
        <taxon>eudicotyledons</taxon>
        <taxon>Gunneridae</taxon>
        <taxon>Pentapetalae</taxon>
        <taxon>rosids</taxon>
        <taxon>malvids</taxon>
        <taxon>Brassicales</taxon>
        <taxon>Brassicaceae</taxon>
        <taxon>Coluteocarpeae</taxon>
        <taxon>Microthlaspi</taxon>
    </lineage>
</organism>
<dbReference type="InterPro" id="IPR005162">
    <property type="entry name" value="Retrotrans_gag_dom"/>
</dbReference>
<dbReference type="Pfam" id="PF03732">
    <property type="entry name" value="Retrotrans_gag"/>
    <property type="match status" value="1"/>
</dbReference>
<evidence type="ECO:0000313" key="3">
    <source>
        <dbReference type="EMBL" id="CAA7035359.1"/>
    </source>
</evidence>
<dbReference type="EMBL" id="CACVBM020001156">
    <property type="protein sequence ID" value="CAA7035359.1"/>
    <property type="molecule type" value="Genomic_DNA"/>
</dbReference>
<sequence length="721" mass="81616">MPDSVPLEALRNGLWYNSKFKEDLSLRPSTNLEDALHRSQNYIFLEEDKDFYAEKHGVKRSFPFAEDDSPENHWDVTEMPSQSAPSTPSRLRSTTPRMTSAIILCTVASTEELVILSTPARNSSVTSWSSTRRKTFRWKTSPTFMDLYELAKFLASRRTATRPRSGQAAPQPRCNQLQSARRYQLGTRDCQSPRRDEKKSFTRRIAAIPLRDQTALRLQFYNKGDDPRNWLRNFEMAMRRQKYASPEEQDANYCQVFIEHMNKDATSWFSNLPAETIDNFDDLSTAFMKHFGMFMSKGSTNLFTMAQGKDESLRKSHLGTHHLVKIHKRRPLRSLSQQDSDESKWCKLHGRADHTTEECRHVMSLIQEYSNTPQSQSMLNAAMKIDELQTSADVKIRRQDEGDDAEKNAPASLPHQDDLPPPPPVPDVEAPVTTAALTAAMQGFTAQIASQFAQMQAQQQKYNDTKPSHPSMAETSSPACRHLQTHQQLKLVTETLTDDVSNASTACKAKIPKKRNSSDVLAQRSDALKHSNPWTDHPQKTRARTSHGSKPYGREKTAVSSRVSDLKVTPSRHSHSPLSKNFLQLTRFPSASRRKLAKLVLSPPSRQAYHRVQQLSISTYLCGTRTGGLQSQTKLGEDENPIIHPVEVENGRVNTNNGRVNPLLVPGEEAPVTNAATTAPMQDFAVRIAATQAPHHQRRTSYPYWTNPFPDDDKKYHGNRL</sequence>
<dbReference type="Proteomes" id="UP000467841">
    <property type="component" value="Unassembled WGS sequence"/>
</dbReference>
<protein>
    <recommendedName>
        <fullName evidence="2">Retrotransposon gag domain-containing protein</fullName>
    </recommendedName>
</protein>
<evidence type="ECO:0000313" key="4">
    <source>
        <dbReference type="Proteomes" id="UP000467841"/>
    </source>
</evidence>
<feature type="region of interest" description="Disordered" evidence="1">
    <location>
        <begin position="692"/>
        <end position="721"/>
    </location>
</feature>
<evidence type="ECO:0000256" key="1">
    <source>
        <dbReference type="SAM" id="MobiDB-lite"/>
    </source>
</evidence>
<accession>A0A6D2J1M5</accession>
<proteinExistence type="predicted"/>
<feature type="region of interest" description="Disordered" evidence="1">
    <location>
        <begin position="398"/>
        <end position="429"/>
    </location>
</feature>
<reference evidence="3" key="1">
    <citation type="submission" date="2020-01" db="EMBL/GenBank/DDBJ databases">
        <authorList>
            <person name="Mishra B."/>
        </authorList>
    </citation>
    <scope>NUCLEOTIDE SEQUENCE [LARGE SCALE GENOMIC DNA]</scope>
</reference>
<comment type="caution">
    <text evidence="3">The sequence shown here is derived from an EMBL/GenBank/DDBJ whole genome shotgun (WGS) entry which is preliminary data.</text>
</comment>